<dbReference type="EMBL" id="LBTH01000011">
    <property type="protein sequence ID" value="KKQ36050.1"/>
    <property type="molecule type" value="Genomic_DNA"/>
</dbReference>
<organism evidence="1 2">
    <name type="scientific">candidate division WS6 bacterium GW2011_GWA2_37_6</name>
    <dbReference type="NCBI Taxonomy" id="1619087"/>
    <lineage>
        <taxon>Bacteria</taxon>
        <taxon>Candidatus Dojkabacteria</taxon>
    </lineage>
</organism>
<name>A0A0G0HBV9_9BACT</name>
<evidence type="ECO:0000313" key="1">
    <source>
        <dbReference type="EMBL" id="KKQ36050.1"/>
    </source>
</evidence>
<reference evidence="1 2" key="1">
    <citation type="journal article" date="2015" name="Nature">
        <title>rRNA introns, odd ribosomes, and small enigmatic genomes across a large radiation of phyla.</title>
        <authorList>
            <person name="Brown C.T."/>
            <person name="Hug L.A."/>
            <person name="Thomas B.C."/>
            <person name="Sharon I."/>
            <person name="Castelle C.J."/>
            <person name="Singh A."/>
            <person name="Wilkins M.J."/>
            <person name="Williams K.H."/>
            <person name="Banfield J.F."/>
        </authorList>
    </citation>
    <scope>NUCLEOTIDE SEQUENCE [LARGE SCALE GENOMIC DNA]</scope>
</reference>
<dbReference type="Proteomes" id="UP000034852">
    <property type="component" value="Unassembled WGS sequence"/>
</dbReference>
<sequence length="118" mass="13356">MDITQRIHELARARILETQTNPGIKQTELFPGAIEQAINTEIQRIYEGNSPSQIKTQPIDYFEEPLAPADDLSIHNLAAEPIGADRARDSGLHAIEEIPDWREEIPSAFEEMGYSTRR</sequence>
<evidence type="ECO:0000313" key="2">
    <source>
        <dbReference type="Proteomes" id="UP000034852"/>
    </source>
</evidence>
<proteinExistence type="predicted"/>
<dbReference type="AlphaFoldDB" id="A0A0G0HBV9"/>
<accession>A0A0G0HBV9</accession>
<comment type="caution">
    <text evidence="1">The sequence shown here is derived from an EMBL/GenBank/DDBJ whole genome shotgun (WGS) entry which is preliminary data.</text>
</comment>
<protein>
    <submittedName>
        <fullName evidence="1">Uncharacterized protein</fullName>
    </submittedName>
</protein>
<gene>
    <name evidence="1" type="ORF">US52_C0011G0014</name>
</gene>